<sequence length="783" mass="86957">MDKDKESSVEVTELDEKLDVKKINAGMHLSHWLTLVIVSAVALVAIPILCISNWSSNNAVSWLIKSNEDNVNELAFINIAMSADIVKAELEHISQLDDNLNFETLYFMQQNIIDSGDMDVLYHLFLAQFKRYPTASYYQYGDEPTGNYMGLVHFHDGTIGVEYRIDNNSTLCSVCPLPIRYGEKEYRIVNSDGSIGNLWNNKKYDSRLRPWYQAVKNITANSEWDGVTAIPLSIEPFSNNVDIGDGFGVPVFNSDKSFRGVLSWKRSFVYFNSIILPNLIKRTPTSITYVMTESGLNIASTINAENVRNADKIGNEKISLLEVLEMKDPFFAATYNMLLNASTNNLKSLPYHFQNYVQDYLFSSVHTDHNGFIIVSGSKQVDFLGNIMTLREILFQAIQSQNVIVIIVAFVIMSVVILASVILSSKFITKPLKAMTEKMQSASNFDFRFYSKSKVQKRSSVKEIHVIEATFEFMVKKFAAGLRNNRKARFNTSSGTSSNPNNSINNSITKKDTTSKTSVLVDGIMNELAHIVKNYWIDNIAAIKEIGVTYDNLRFSSAESIVTNADKLYGEIIKISQKVKVPIILIGHSMGGAEAAYLFLKYPHLLLDGTIDKVVSLNGAIGGSKLADNLSPLGHAMSLILGSGLHSLKEGVAKKNFDEGFAMFQKTVADEGYKNGLTPSSRFEFLSKKLFYIRSALPQGSEVSAGLKVVLTFCSIELDEFPNDRLLTAKAQMIQSNPPLGQDLGIIDADHMALLINGIASSGDISHRKAFTNAILQAVVAFN</sequence>
<keyword evidence="2" id="KW-0472">Membrane</keyword>
<feature type="compositionally biased region" description="Low complexity" evidence="1">
    <location>
        <begin position="491"/>
        <end position="508"/>
    </location>
</feature>
<keyword evidence="2" id="KW-1133">Transmembrane helix</keyword>
<dbReference type="AlphaFoldDB" id="A0AAD5U133"/>
<dbReference type="Gene3D" id="3.40.50.1820">
    <property type="entry name" value="alpha/beta hydrolase"/>
    <property type="match status" value="1"/>
</dbReference>
<evidence type="ECO:0000256" key="2">
    <source>
        <dbReference type="SAM" id="Phobius"/>
    </source>
</evidence>
<reference evidence="3" key="1">
    <citation type="submission" date="2020-05" db="EMBL/GenBank/DDBJ databases">
        <title>Phylogenomic resolution of chytrid fungi.</title>
        <authorList>
            <person name="Stajich J.E."/>
            <person name="Amses K."/>
            <person name="Simmons R."/>
            <person name="Seto K."/>
            <person name="Myers J."/>
            <person name="Bonds A."/>
            <person name="Quandt C.A."/>
            <person name="Barry K."/>
            <person name="Liu P."/>
            <person name="Grigoriev I."/>
            <person name="Longcore J.E."/>
            <person name="James T.Y."/>
        </authorList>
    </citation>
    <scope>NUCLEOTIDE SEQUENCE</scope>
    <source>
        <strain evidence="3">JEL0476</strain>
    </source>
</reference>
<dbReference type="Gene3D" id="6.10.340.10">
    <property type="match status" value="1"/>
</dbReference>
<evidence type="ECO:0000256" key="1">
    <source>
        <dbReference type="SAM" id="MobiDB-lite"/>
    </source>
</evidence>
<protein>
    <submittedName>
        <fullName evidence="3">Uncharacterized protein</fullName>
    </submittedName>
</protein>
<dbReference type="EMBL" id="JADGJW010000261">
    <property type="protein sequence ID" value="KAJ3220950.1"/>
    <property type="molecule type" value="Genomic_DNA"/>
</dbReference>
<feature type="transmembrane region" description="Helical" evidence="2">
    <location>
        <begin position="403"/>
        <end position="423"/>
    </location>
</feature>
<keyword evidence="2" id="KW-0812">Transmembrane</keyword>
<comment type="caution">
    <text evidence="3">The sequence shown here is derived from an EMBL/GenBank/DDBJ whole genome shotgun (WGS) entry which is preliminary data.</text>
</comment>
<accession>A0AAD5U133</accession>
<feature type="region of interest" description="Disordered" evidence="1">
    <location>
        <begin position="490"/>
        <end position="509"/>
    </location>
</feature>
<name>A0AAD5U133_9FUNG</name>
<keyword evidence="4" id="KW-1185">Reference proteome</keyword>
<dbReference type="InterPro" id="IPR029058">
    <property type="entry name" value="AB_hydrolase_fold"/>
</dbReference>
<evidence type="ECO:0000313" key="4">
    <source>
        <dbReference type="Proteomes" id="UP001211065"/>
    </source>
</evidence>
<feature type="transmembrane region" description="Helical" evidence="2">
    <location>
        <begin position="32"/>
        <end position="54"/>
    </location>
</feature>
<proteinExistence type="predicted"/>
<evidence type="ECO:0000313" key="3">
    <source>
        <dbReference type="EMBL" id="KAJ3220950.1"/>
    </source>
</evidence>
<dbReference type="Proteomes" id="UP001211065">
    <property type="component" value="Unassembled WGS sequence"/>
</dbReference>
<gene>
    <name evidence="3" type="ORF">HK099_003882</name>
</gene>
<dbReference type="SUPFAM" id="SSF53474">
    <property type="entry name" value="alpha/beta-Hydrolases"/>
    <property type="match status" value="1"/>
</dbReference>
<organism evidence="3 4">
    <name type="scientific">Clydaea vesicula</name>
    <dbReference type="NCBI Taxonomy" id="447962"/>
    <lineage>
        <taxon>Eukaryota</taxon>
        <taxon>Fungi</taxon>
        <taxon>Fungi incertae sedis</taxon>
        <taxon>Chytridiomycota</taxon>
        <taxon>Chytridiomycota incertae sedis</taxon>
        <taxon>Chytridiomycetes</taxon>
        <taxon>Lobulomycetales</taxon>
        <taxon>Lobulomycetaceae</taxon>
        <taxon>Clydaea</taxon>
    </lineage>
</organism>